<evidence type="ECO:0000256" key="2">
    <source>
        <dbReference type="SAM" id="MobiDB-lite"/>
    </source>
</evidence>
<dbReference type="SUPFAM" id="SSF48484">
    <property type="entry name" value="Lipoxigenase"/>
    <property type="match status" value="1"/>
</dbReference>
<dbReference type="InterPro" id="IPR016035">
    <property type="entry name" value="Acyl_Trfase/lysoPLipase"/>
</dbReference>
<dbReference type="EMBL" id="CAXAMN010003769">
    <property type="protein sequence ID" value="CAK9006048.1"/>
    <property type="molecule type" value="Genomic_DNA"/>
</dbReference>
<feature type="transmembrane region" description="Helical" evidence="3">
    <location>
        <begin position="55"/>
        <end position="75"/>
    </location>
</feature>
<dbReference type="SUPFAM" id="SSF52151">
    <property type="entry name" value="FabD/lysophospholipase-like"/>
    <property type="match status" value="1"/>
</dbReference>
<evidence type="ECO:0000256" key="3">
    <source>
        <dbReference type="SAM" id="Phobius"/>
    </source>
</evidence>
<protein>
    <recommendedName>
        <fullName evidence="4">Lipoxygenase domain-containing protein</fullName>
    </recommendedName>
</protein>
<feature type="coiled-coil region" evidence="1">
    <location>
        <begin position="1416"/>
        <end position="1443"/>
    </location>
</feature>
<feature type="region of interest" description="Disordered" evidence="2">
    <location>
        <begin position="814"/>
        <end position="875"/>
    </location>
</feature>
<dbReference type="Proteomes" id="UP001642484">
    <property type="component" value="Unassembled WGS sequence"/>
</dbReference>
<dbReference type="Gene3D" id="3.30.420.10">
    <property type="entry name" value="Ribonuclease H-like superfamily/Ribonuclease H"/>
    <property type="match status" value="1"/>
</dbReference>
<keyword evidence="6" id="KW-1185">Reference proteome</keyword>
<sequence length="2051" mass="232896">MHYCFLVFLKAQVETCWSSGPMAPDTSKQETTHLLDEVKMPKSWPVMQPKPTWDVFFLWPCGCFVPFLAIIAYLLMVLVLLLFTALSLIAGLFFALPLSCGCCHLYSWKCSRAWNTDVYQKLIYFFYYFQHRGIKDPKASAEFMPVEGMAPRRVLEKQYLDYGLNIQVPKGAEDQFLEQYLSPKLLENFIEDRMHWLPRHEHWNEFGPDENPVDFVMNQLSAVYPHVYQEWLDKHSDEALTRFCLYGLGAHRVEVEVVDGKKHFVVRTNALSGLPVRHGFERYGGDAYFSEDWRPVMIVDQGRGDLVEDFHQKQFIARPGDEEWERTKFRFRSSLFSLVTMVDHLYFVHLQLANLFVTSLREQMSESHPIRRFMTPFTYQTISINDNAAHNLVAPRTMGPRCFALTDKGFELAFSAAPSLQVWGYEVPKSQGGPCLHLKDYFAYKKSTGVDTEYFRQASQLYDIFCKFVTSYLECYYAKKEDLVQDQELVAMAQHYFARYEAVSAHALGRIRMPWIQAPNNDEDVCAAYDFYVNWLASLVWMVTAGHEQMGAVEVYAQDASWTAFKWTHGSACGTKQTATAQALLMSFTSTPMPKLMGEDWSHLFPKTAVLASPEKSPESAYKTFQQELATMADQYIANLAAMEQSAEAGGRRKGKQMQSCLEDPGDSHRIAALGMTVSKGKDGIPGWDGNPSTWSEYKSAAFLYEDTVKWENRYLCGPRLAAELSGAAKAAIGNKKRGWLPRSDGVEKLIHCLRDAMAEPALPEIANQLKVYFKLLRRRKGETMSAFCVRHREEYARTCKAMTRVMREQNQLELHPKHAWHSGRRSSQSTLEPNTIRPEARSTQTGESSERASETPSHVGEQPTGGDEETHTAEETEWPDYTDAWWWWYQPYMGWDWSGEDLWHEQPSAQSEPAGKQDSDDEEDFIEILPDVIKGWLLLEKANIDHMERSLIQSEVRNRFSLQSVENALRSHFTDDAIKKKDGEPPHAMFENEEDFDETGGQPEDESFFEDLSEEAMVFYQQAKEEEEAAWLQIQQGRQTLKEARAKQHEVRMGRKFFEVKRKPFGGRMGERQAFGKGQGKKSYGPCARCGKGHDTKFCPQKSEASGSDVTSFEAEEHSEFIYGRAPVLISVDTLRKLGAIIDFKNDEAVFTQVNAQKLISLRRSSAGHQLIPLTQDFMAEVMASTVTTWGNGTMKPHYLMTKQECLDELTSGGHQIKNAKEYSLPEVRVLVREARVHTGLTPDKESEEQDFLRQVNKANLAELRDMCTKRGISLPAKFRVGEMRLELKSWALNTGTGETVYKLGGRCNGMTFQEIALSDPEYLNWAKSEVQKKDNSHWQLRQLALWAEKMDKDEMSTTPREPKTIQEALTMKNTPDKKSGYPTEPEQPPPVTPPPMKIQGLPSSPEMAEMTEVMRSLAMTVGTLQRNVEELQQEKSRKTRSSASRSTEGAWRAHEIVNYFNKHGIQQEVIPAEAHWNLSHVERSIGWLKELLSKLVGETDDSSVEQLLAQATYVWNQHENVRGYSPFQHALGRTPDSEGRLFDNRVHDLPMEMMQNPDDEHDSAVQLRASAAKVFIDWQLQEKLTRARNSRKYQPKVVTPGDLVFYWRTTVPANENHSWNRGVYLGPARVLAVETKKDEDHRLHPSNVVWLVRGTKLIKVALEQVRHASAREASLHELNKPLHLPWTFTGIAADLQKGEYYDHTGTGPTFAQSSSVDPQEGQTTDHPTGEDWRRCIQEFQQVRASGYMPDAFSTDMIPEGALLSATAKSKKWKQDTISFSSLLSTCEKGLRWRWALEGLQTTQERTLLNAAISAQEKGSAWIRAIALTLGMRRYFNCEPNVISFNAACSACEKAAQWICSLQLFKWAKEKDLQVDTISANALLATCRGARRWQEVLQLLKELSLGIFLDDLALRLAIETHLDRRVGRVDQDTLELMDRLSVGEYAALTCAGVFDFETGLRLIKARAEAMEFEVSGARPGAKAQGMCLVVGLDKDSVEKHCKASSSKGENCQIAACLFSRAFSVSGSLSAVESFVEKAKAAGALHLWPVG</sequence>
<proteinExistence type="predicted"/>
<evidence type="ECO:0000313" key="6">
    <source>
        <dbReference type="Proteomes" id="UP001642484"/>
    </source>
</evidence>
<feature type="compositionally biased region" description="Basic and acidic residues" evidence="2">
    <location>
        <begin position="1354"/>
        <end position="1366"/>
    </location>
</feature>
<feature type="compositionally biased region" description="Basic and acidic residues" evidence="2">
    <location>
        <begin position="977"/>
        <end position="986"/>
    </location>
</feature>
<evidence type="ECO:0000256" key="1">
    <source>
        <dbReference type="SAM" id="Coils"/>
    </source>
</evidence>
<comment type="caution">
    <text evidence="5">The sequence shown here is derived from an EMBL/GenBank/DDBJ whole genome shotgun (WGS) entry which is preliminary data.</text>
</comment>
<dbReference type="InterPro" id="IPR001227">
    <property type="entry name" value="Ac_transferase_dom_sf"/>
</dbReference>
<keyword evidence="1" id="KW-0175">Coiled coil</keyword>
<feature type="compositionally biased region" description="Polar residues" evidence="2">
    <location>
        <begin position="1708"/>
        <end position="1728"/>
    </location>
</feature>
<dbReference type="InterPro" id="IPR011990">
    <property type="entry name" value="TPR-like_helical_dom_sf"/>
</dbReference>
<keyword evidence="3" id="KW-0812">Transmembrane</keyword>
<dbReference type="PROSITE" id="PS51393">
    <property type="entry name" value="LIPOXYGENASE_3"/>
    <property type="match status" value="1"/>
</dbReference>
<dbReference type="Gene3D" id="1.25.40.10">
    <property type="entry name" value="Tetratricopeptide repeat domain"/>
    <property type="match status" value="1"/>
</dbReference>
<feature type="region of interest" description="Disordered" evidence="2">
    <location>
        <begin position="1354"/>
        <end position="1405"/>
    </location>
</feature>
<keyword evidence="3" id="KW-1133">Transmembrane helix</keyword>
<feature type="transmembrane region" description="Helical" evidence="3">
    <location>
        <begin position="81"/>
        <end position="106"/>
    </location>
</feature>
<dbReference type="SUPFAM" id="SSF55048">
    <property type="entry name" value="Probable ACP-binding domain of malonyl-CoA ACP transacylase"/>
    <property type="match status" value="1"/>
</dbReference>
<keyword evidence="3" id="KW-0472">Membrane</keyword>
<dbReference type="InterPro" id="IPR016036">
    <property type="entry name" value="Malonyl_transacylase_ACP-bd"/>
</dbReference>
<dbReference type="Gene3D" id="3.40.366.10">
    <property type="entry name" value="Malonyl-Coenzyme A Acyl Carrier Protein, domain 2"/>
    <property type="match status" value="1"/>
</dbReference>
<dbReference type="Pfam" id="PF00305">
    <property type="entry name" value="Lipoxygenase"/>
    <property type="match status" value="1"/>
</dbReference>
<name>A0ABP0IVB9_9DINO</name>
<gene>
    <name evidence="5" type="ORF">CCMP2556_LOCUS8308</name>
</gene>
<feature type="compositionally biased region" description="Pro residues" evidence="2">
    <location>
        <begin position="1387"/>
        <end position="1398"/>
    </location>
</feature>
<dbReference type="PANTHER" id="PTHR47170:SF2">
    <property type="entry name" value="MALONYL-COA:ACP TRANSACYLASE (MAT) DOMAIN-CONTAINING PROTEIN"/>
    <property type="match status" value="1"/>
</dbReference>
<dbReference type="InterPro" id="IPR036397">
    <property type="entry name" value="RNaseH_sf"/>
</dbReference>
<feature type="compositionally biased region" description="Acidic residues" evidence="2">
    <location>
        <begin position="992"/>
        <end position="1005"/>
    </location>
</feature>
<feature type="region of interest" description="Disordered" evidence="2">
    <location>
        <begin position="1706"/>
        <end position="1732"/>
    </location>
</feature>
<dbReference type="InterPro" id="IPR052760">
    <property type="entry name" value="Mitochondrial_malonyltrans"/>
</dbReference>
<organism evidence="5 6">
    <name type="scientific">Durusdinium trenchii</name>
    <dbReference type="NCBI Taxonomy" id="1381693"/>
    <lineage>
        <taxon>Eukaryota</taxon>
        <taxon>Sar</taxon>
        <taxon>Alveolata</taxon>
        <taxon>Dinophyceae</taxon>
        <taxon>Suessiales</taxon>
        <taxon>Symbiodiniaceae</taxon>
        <taxon>Durusdinium</taxon>
    </lineage>
</organism>
<feature type="domain" description="Lipoxygenase" evidence="4">
    <location>
        <begin position="324"/>
        <end position="491"/>
    </location>
</feature>
<evidence type="ECO:0000313" key="5">
    <source>
        <dbReference type="EMBL" id="CAK9006048.1"/>
    </source>
</evidence>
<dbReference type="InterPro" id="IPR013819">
    <property type="entry name" value="LipOase_C"/>
</dbReference>
<accession>A0ABP0IVB9</accession>
<reference evidence="5 6" key="1">
    <citation type="submission" date="2024-02" db="EMBL/GenBank/DDBJ databases">
        <authorList>
            <person name="Chen Y."/>
            <person name="Shah S."/>
            <person name="Dougan E. K."/>
            <person name="Thang M."/>
            <person name="Chan C."/>
        </authorList>
    </citation>
    <scope>NUCLEOTIDE SEQUENCE [LARGE SCALE GENOMIC DNA]</scope>
</reference>
<dbReference type="PANTHER" id="PTHR47170">
    <property type="entry name" value="MALONYL-COA ACP TRANSACYLASE, ACP-BINDING"/>
    <property type="match status" value="1"/>
</dbReference>
<dbReference type="Gene3D" id="1.20.245.10">
    <property type="entry name" value="Lipoxygenase-1, Domain 5"/>
    <property type="match status" value="1"/>
</dbReference>
<dbReference type="Gene3D" id="3.30.70.250">
    <property type="entry name" value="Malonyl-CoA ACP transacylase, ACP-binding"/>
    <property type="match status" value="1"/>
</dbReference>
<dbReference type="InterPro" id="IPR036226">
    <property type="entry name" value="LipOase_C_sf"/>
</dbReference>
<feature type="region of interest" description="Disordered" evidence="2">
    <location>
        <begin position="977"/>
        <end position="1005"/>
    </location>
</feature>
<evidence type="ECO:0000259" key="4">
    <source>
        <dbReference type="PROSITE" id="PS51393"/>
    </source>
</evidence>